<sequence>MDNIKALGIKKYVDTILISEWEGIKKPDPKIFLKAIEKLHVEPNQCVFVGDHPENDIHAAKNVGMKSIWKRDYQWDHANADYIIDDLLEVPNIIKKMKG</sequence>
<dbReference type="SUPFAM" id="SSF56784">
    <property type="entry name" value="HAD-like"/>
    <property type="match status" value="1"/>
</dbReference>
<keyword evidence="6" id="KW-1185">Reference proteome</keyword>
<dbReference type="AlphaFoldDB" id="A0A2V3VPM9"/>
<dbReference type="PANTHER" id="PTHR46470">
    <property type="entry name" value="N-ACYLNEURAMINATE-9-PHOSPHATASE"/>
    <property type="match status" value="1"/>
</dbReference>
<dbReference type="Pfam" id="PF13419">
    <property type="entry name" value="HAD_2"/>
    <property type="match status" value="1"/>
</dbReference>
<evidence type="ECO:0000256" key="3">
    <source>
        <dbReference type="ARBA" id="ARBA00022801"/>
    </source>
</evidence>
<proteinExistence type="predicted"/>
<dbReference type="InterPro" id="IPR041492">
    <property type="entry name" value="HAD_2"/>
</dbReference>
<dbReference type="NCBIfam" id="TIGR01509">
    <property type="entry name" value="HAD-SF-IA-v3"/>
    <property type="match status" value="1"/>
</dbReference>
<dbReference type="InterPro" id="IPR036412">
    <property type="entry name" value="HAD-like_sf"/>
</dbReference>
<dbReference type="GO" id="GO:0044281">
    <property type="term" value="P:small molecule metabolic process"/>
    <property type="evidence" value="ECO:0007669"/>
    <property type="project" value="UniProtKB-ARBA"/>
</dbReference>
<comment type="caution">
    <text evidence="5">The sequence shown here is derived from an EMBL/GenBank/DDBJ whole genome shotgun (WGS) entry which is preliminary data.</text>
</comment>
<protein>
    <submittedName>
        <fullName evidence="5">HAD superfamily hydrolase (TIGR01509 family)/HAD superfamily hydrolase (TIGR01549 family)</fullName>
    </submittedName>
</protein>
<accession>A0A2V3VPM9</accession>
<evidence type="ECO:0000313" key="6">
    <source>
        <dbReference type="Proteomes" id="UP000247978"/>
    </source>
</evidence>
<keyword evidence="3 5" id="KW-0378">Hydrolase</keyword>
<evidence type="ECO:0000256" key="4">
    <source>
        <dbReference type="ARBA" id="ARBA00022842"/>
    </source>
</evidence>
<keyword evidence="2" id="KW-0479">Metal-binding</keyword>
<dbReference type="InterPro" id="IPR051400">
    <property type="entry name" value="HAD-like_hydrolase"/>
</dbReference>
<dbReference type="Gene3D" id="3.40.50.1000">
    <property type="entry name" value="HAD superfamily/HAD-like"/>
    <property type="match status" value="1"/>
</dbReference>
<dbReference type="GO" id="GO:0046872">
    <property type="term" value="F:metal ion binding"/>
    <property type="evidence" value="ECO:0007669"/>
    <property type="project" value="UniProtKB-KW"/>
</dbReference>
<reference evidence="5 6" key="1">
    <citation type="submission" date="2018-05" db="EMBL/GenBank/DDBJ databases">
        <title>Genomic Encyclopedia of Type Strains, Phase IV (KMG-IV): sequencing the most valuable type-strain genomes for metagenomic binning, comparative biology and taxonomic classification.</title>
        <authorList>
            <person name="Goeker M."/>
        </authorList>
    </citation>
    <scope>NUCLEOTIDE SEQUENCE [LARGE SCALE GENOMIC DNA]</scope>
    <source>
        <strain evidence="5 6">DSM 28556</strain>
    </source>
</reference>
<evidence type="ECO:0000256" key="1">
    <source>
        <dbReference type="ARBA" id="ARBA00001946"/>
    </source>
</evidence>
<evidence type="ECO:0000313" key="5">
    <source>
        <dbReference type="EMBL" id="PXW83807.1"/>
    </source>
</evidence>
<dbReference type="InterPro" id="IPR023214">
    <property type="entry name" value="HAD_sf"/>
</dbReference>
<name>A0A2V3VPM9_9BACI</name>
<dbReference type="NCBIfam" id="TIGR01549">
    <property type="entry name" value="HAD-SF-IA-v1"/>
    <property type="match status" value="1"/>
</dbReference>
<gene>
    <name evidence="5" type="ORF">DFR56_11492</name>
</gene>
<comment type="cofactor">
    <cofactor evidence="1">
        <name>Mg(2+)</name>
        <dbReference type="ChEBI" id="CHEBI:18420"/>
    </cofactor>
</comment>
<evidence type="ECO:0000256" key="2">
    <source>
        <dbReference type="ARBA" id="ARBA00022723"/>
    </source>
</evidence>
<organism evidence="5 6">
    <name type="scientific">Pseudogracilibacillus auburnensis</name>
    <dbReference type="NCBI Taxonomy" id="1494959"/>
    <lineage>
        <taxon>Bacteria</taxon>
        <taxon>Bacillati</taxon>
        <taxon>Bacillota</taxon>
        <taxon>Bacilli</taxon>
        <taxon>Bacillales</taxon>
        <taxon>Bacillaceae</taxon>
        <taxon>Pseudogracilibacillus</taxon>
    </lineage>
</organism>
<dbReference type="PANTHER" id="PTHR46470:SF2">
    <property type="entry name" value="GLYCERALDEHYDE 3-PHOSPHATE PHOSPHATASE"/>
    <property type="match status" value="1"/>
</dbReference>
<keyword evidence="4" id="KW-0460">Magnesium</keyword>
<dbReference type="RefSeq" id="WP_342353171.1">
    <property type="nucleotide sequence ID" value="NZ_JBHUHB010000001.1"/>
</dbReference>
<dbReference type="EMBL" id="QJJQ01000014">
    <property type="protein sequence ID" value="PXW83807.1"/>
    <property type="molecule type" value="Genomic_DNA"/>
</dbReference>
<dbReference type="InterPro" id="IPR006439">
    <property type="entry name" value="HAD-SF_hydro_IA"/>
</dbReference>
<dbReference type="Proteomes" id="UP000247978">
    <property type="component" value="Unassembled WGS sequence"/>
</dbReference>
<dbReference type="GO" id="GO:0016791">
    <property type="term" value="F:phosphatase activity"/>
    <property type="evidence" value="ECO:0007669"/>
    <property type="project" value="TreeGrafter"/>
</dbReference>